<comment type="similarity">
    <text evidence="1 3">Belongs to the UreD family.</text>
</comment>
<dbReference type="PANTHER" id="PTHR33643:SF1">
    <property type="entry name" value="UREASE ACCESSORY PROTEIN D"/>
    <property type="match status" value="1"/>
</dbReference>
<keyword evidence="3" id="KW-0996">Nickel insertion</keyword>
<dbReference type="Pfam" id="PF01774">
    <property type="entry name" value="UreD"/>
    <property type="match status" value="1"/>
</dbReference>
<keyword evidence="5" id="KW-1185">Reference proteome</keyword>
<keyword evidence="2 3" id="KW-0143">Chaperone</keyword>
<evidence type="ECO:0000313" key="5">
    <source>
        <dbReference type="Proteomes" id="UP000032670"/>
    </source>
</evidence>
<dbReference type="GO" id="GO:0016151">
    <property type="term" value="F:nickel cation binding"/>
    <property type="evidence" value="ECO:0007669"/>
    <property type="project" value="UniProtKB-UniRule"/>
</dbReference>
<dbReference type="Proteomes" id="UP000032670">
    <property type="component" value="Unassembled WGS sequence"/>
</dbReference>
<dbReference type="EMBL" id="BAMX01000017">
    <property type="protein sequence ID" value="GAN66290.1"/>
    <property type="molecule type" value="Genomic_DNA"/>
</dbReference>
<evidence type="ECO:0000256" key="3">
    <source>
        <dbReference type="HAMAP-Rule" id="MF_01384"/>
    </source>
</evidence>
<name>A0A0D6NKZ7_9PROT</name>
<reference evidence="4 5" key="1">
    <citation type="submission" date="2012-11" db="EMBL/GenBank/DDBJ databases">
        <title>Whole genome sequence of Acetobacter orientalis 21F-2.</title>
        <authorList>
            <person name="Azuma Y."/>
            <person name="Higashiura N."/>
            <person name="Hirakawa H."/>
            <person name="Matsushita K."/>
        </authorList>
    </citation>
    <scope>NUCLEOTIDE SEQUENCE [LARGE SCALE GENOMIC DNA]</scope>
    <source>
        <strain evidence="4 5">21F-2</strain>
    </source>
</reference>
<keyword evidence="3" id="KW-0963">Cytoplasm</keyword>
<dbReference type="GO" id="GO:0005737">
    <property type="term" value="C:cytoplasm"/>
    <property type="evidence" value="ECO:0007669"/>
    <property type="project" value="UniProtKB-SubCell"/>
</dbReference>
<dbReference type="RefSeq" id="WP_257640584.1">
    <property type="nucleotide sequence ID" value="NZ_JOOY01000013.1"/>
</dbReference>
<evidence type="ECO:0000313" key="4">
    <source>
        <dbReference type="EMBL" id="GAN66290.1"/>
    </source>
</evidence>
<proteinExistence type="inferred from homology"/>
<comment type="subunit">
    <text evidence="3">UreD, UreF and UreG form a complex that acts as a GTP-hydrolysis-dependent molecular chaperone, activating the urease apoprotein by helping to assemble the nickel containing metallocenter of UreC. The UreE protein probably delivers the nickel.</text>
</comment>
<comment type="function">
    <text evidence="3">Required for maturation of urease via the functional incorporation of the urease nickel metallocenter.</text>
</comment>
<dbReference type="AlphaFoldDB" id="A0A0D6NKZ7"/>
<dbReference type="STRING" id="1231341.Abor_017_146"/>
<evidence type="ECO:0000256" key="2">
    <source>
        <dbReference type="ARBA" id="ARBA00023186"/>
    </source>
</evidence>
<accession>A0A0D6NKZ7</accession>
<comment type="subcellular location">
    <subcellularLocation>
        <location evidence="3">Cytoplasm</location>
    </subcellularLocation>
</comment>
<evidence type="ECO:0000256" key="1">
    <source>
        <dbReference type="ARBA" id="ARBA00007177"/>
    </source>
</evidence>
<organism evidence="4 5">
    <name type="scientific">Acetobacter orientalis</name>
    <dbReference type="NCBI Taxonomy" id="146474"/>
    <lineage>
        <taxon>Bacteria</taxon>
        <taxon>Pseudomonadati</taxon>
        <taxon>Pseudomonadota</taxon>
        <taxon>Alphaproteobacteria</taxon>
        <taxon>Acetobacterales</taxon>
        <taxon>Acetobacteraceae</taxon>
        <taxon>Acetobacter</taxon>
    </lineage>
</organism>
<sequence>MRNAKVRFVVASLQRARGRFGLEVRQRGQVTRMADLEQGGCCRLLFPRIAGAGVEAATVNISGGIAAGDRIEGWLICRQGSDLLLTSQAAERVYRARPHDAPATMTLTCQIEPDARLEWLPHGTIFFDGSSFNRRMQVDMAGSAEFLFLESRIFGRKGSGEVLSGLNIIDRLSIKRDGKLVLEEALRLESQSVAKLLAQAAVSGGQCSVATIVLVSPNAVSLLEKLRVHLQAPEYAGFAVSAWNGMVVVRGLAESGWLLEKALRGVLALLRQNRPMPSTWRS</sequence>
<gene>
    <name evidence="3" type="primary">ureD</name>
    <name evidence="4" type="ORF">Abor_017_146</name>
</gene>
<protein>
    <recommendedName>
        <fullName evidence="3">Urease accessory protein UreD</fullName>
    </recommendedName>
</protein>
<comment type="caution">
    <text evidence="4">The sequence shown here is derived from an EMBL/GenBank/DDBJ whole genome shotgun (WGS) entry which is preliminary data.</text>
</comment>
<dbReference type="PANTHER" id="PTHR33643">
    <property type="entry name" value="UREASE ACCESSORY PROTEIN D"/>
    <property type="match status" value="1"/>
</dbReference>
<dbReference type="InterPro" id="IPR002669">
    <property type="entry name" value="UreD"/>
</dbReference>
<dbReference type="HAMAP" id="MF_01384">
    <property type="entry name" value="UreD"/>
    <property type="match status" value="1"/>
</dbReference>